<evidence type="ECO:0000259" key="2">
    <source>
        <dbReference type="SMART" id="SM00903"/>
    </source>
</evidence>
<dbReference type="SUPFAM" id="SSF50475">
    <property type="entry name" value="FMN-binding split barrel"/>
    <property type="match status" value="1"/>
</dbReference>
<dbReference type="EMBL" id="JBHRXE010000020">
    <property type="protein sequence ID" value="MFC3569613.1"/>
    <property type="molecule type" value="Genomic_DNA"/>
</dbReference>
<accession>A0ABV7RXL9</accession>
<feature type="domain" description="Flavin reductase like" evidence="2">
    <location>
        <begin position="32"/>
        <end position="175"/>
    </location>
</feature>
<evidence type="ECO:0000256" key="1">
    <source>
        <dbReference type="ARBA" id="ARBA00023002"/>
    </source>
</evidence>
<dbReference type="PANTHER" id="PTHR30466:SF1">
    <property type="entry name" value="FMN REDUCTASE (NADH) RUTF"/>
    <property type="match status" value="1"/>
</dbReference>
<dbReference type="EC" id="1.-.-.-" evidence="3"/>
<dbReference type="InterPro" id="IPR012349">
    <property type="entry name" value="Split_barrel_FMN-bd"/>
</dbReference>
<gene>
    <name evidence="3" type="ORF">ACFOMP_09130</name>
</gene>
<name>A0ABV7RXL9_9RHOB</name>
<comment type="caution">
    <text evidence="3">The sequence shown here is derived from an EMBL/GenBank/DDBJ whole genome shotgun (WGS) entry which is preliminary data.</text>
</comment>
<dbReference type="Pfam" id="PF01613">
    <property type="entry name" value="Flavin_Reduct"/>
    <property type="match status" value="1"/>
</dbReference>
<proteinExistence type="predicted"/>
<dbReference type="PANTHER" id="PTHR30466">
    <property type="entry name" value="FLAVIN REDUCTASE"/>
    <property type="match status" value="1"/>
</dbReference>
<evidence type="ECO:0000313" key="3">
    <source>
        <dbReference type="EMBL" id="MFC3569613.1"/>
    </source>
</evidence>
<organism evidence="3 4">
    <name type="scientific">Paracoccus simplex</name>
    <dbReference type="NCBI Taxonomy" id="2086346"/>
    <lineage>
        <taxon>Bacteria</taxon>
        <taxon>Pseudomonadati</taxon>
        <taxon>Pseudomonadota</taxon>
        <taxon>Alphaproteobacteria</taxon>
        <taxon>Rhodobacterales</taxon>
        <taxon>Paracoccaceae</taxon>
        <taxon>Paracoccus</taxon>
    </lineage>
</organism>
<protein>
    <submittedName>
        <fullName evidence="3">Flavin reductase family protein</fullName>
        <ecNumber evidence="3">1.-.-.-</ecNumber>
    </submittedName>
</protein>
<keyword evidence="4" id="KW-1185">Reference proteome</keyword>
<dbReference type="InterPro" id="IPR002563">
    <property type="entry name" value="Flavin_Rdtase-like_dom"/>
</dbReference>
<reference evidence="4" key="1">
    <citation type="journal article" date="2019" name="Int. J. Syst. Evol. Microbiol.">
        <title>The Global Catalogue of Microorganisms (GCM) 10K type strain sequencing project: providing services to taxonomists for standard genome sequencing and annotation.</title>
        <authorList>
            <consortium name="The Broad Institute Genomics Platform"/>
            <consortium name="The Broad Institute Genome Sequencing Center for Infectious Disease"/>
            <person name="Wu L."/>
            <person name="Ma J."/>
        </authorList>
    </citation>
    <scope>NUCLEOTIDE SEQUENCE [LARGE SCALE GENOMIC DNA]</scope>
    <source>
        <strain evidence="4">VKM B-3226</strain>
    </source>
</reference>
<dbReference type="Gene3D" id="2.30.110.10">
    <property type="entry name" value="Electron Transport, Fmn-binding Protein, Chain A"/>
    <property type="match status" value="1"/>
</dbReference>
<sequence>MSRLPPATRDRLADEITFHPANAEARLLREALGRFATGVTVVTTAGPLGPLGMTVNSFSSVSLEPPLVLWCPARASARHAAFAGAAAWSVHVLGSEQLETCLRFTRGGRQFEGLESVLTPEGVPVIPGVAARFDCMAHAAHEAGDHSVLIGRVLRVTVAGPGDHPLVFAAGRFGQFEPEDAAG</sequence>
<dbReference type="InterPro" id="IPR050268">
    <property type="entry name" value="NADH-dep_flavin_reductase"/>
</dbReference>
<keyword evidence="1 3" id="KW-0560">Oxidoreductase</keyword>
<dbReference type="Proteomes" id="UP001595596">
    <property type="component" value="Unassembled WGS sequence"/>
</dbReference>
<dbReference type="GO" id="GO:0016491">
    <property type="term" value="F:oxidoreductase activity"/>
    <property type="evidence" value="ECO:0007669"/>
    <property type="project" value="UniProtKB-KW"/>
</dbReference>
<dbReference type="SMART" id="SM00903">
    <property type="entry name" value="Flavin_Reduct"/>
    <property type="match status" value="1"/>
</dbReference>
<evidence type="ECO:0000313" key="4">
    <source>
        <dbReference type="Proteomes" id="UP001595596"/>
    </source>
</evidence>
<dbReference type="RefSeq" id="WP_289894511.1">
    <property type="nucleotide sequence ID" value="NZ_JBHRXE010000020.1"/>
</dbReference>